<feature type="region of interest" description="Disordered" evidence="1">
    <location>
        <begin position="1"/>
        <end position="54"/>
    </location>
</feature>
<dbReference type="HOGENOM" id="CLU_2322155_0_0_1"/>
<feature type="compositionally biased region" description="Polar residues" evidence="1">
    <location>
        <begin position="22"/>
        <end position="54"/>
    </location>
</feature>
<keyword evidence="3" id="KW-1185">Reference proteome</keyword>
<evidence type="ECO:0000256" key="1">
    <source>
        <dbReference type="SAM" id="MobiDB-lite"/>
    </source>
</evidence>
<accession>G2X6N1</accession>
<dbReference type="Proteomes" id="UP000001611">
    <property type="component" value="Chromosome 4"/>
</dbReference>
<sequence length="99" mass="10254">MYNESMAYNSMGHAPKQRRPQAATTGQIFSLSLSTPDSNKIRGPSQTPAHPTLTSEVSSKATIFAIAAGLRSGNGMWAVGAIRSGRQSATASCDGVAAL</sequence>
<organism evidence="2 3">
    <name type="scientific">Verticillium dahliae (strain VdLs.17 / ATCC MYA-4575 / FGSC 10137)</name>
    <name type="common">Verticillium wilt</name>
    <dbReference type="NCBI Taxonomy" id="498257"/>
    <lineage>
        <taxon>Eukaryota</taxon>
        <taxon>Fungi</taxon>
        <taxon>Dikarya</taxon>
        <taxon>Ascomycota</taxon>
        <taxon>Pezizomycotina</taxon>
        <taxon>Sordariomycetes</taxon>
        <taxon>Hypocreomycetidae</taxon>
        <taxon>Glomerellales</taxon>
        <taxon>Plectosphaerellaceae</taxon>
        <taxon>Verticillium</taxon>
    </lineage>
</organism>
<name>G2X6N1_VERDV</name>
<proteinExistence type="predicted"/>
<evidence type="ECO:0000313" key="3">
    <source>
        <dbReference type="Proteomes" id="UP000001611"/>
    </source>
</evidence>
<dbReference type="InParanoid" id="G2X6N1"/>
<dbReference type="AlphaFoldDB" id="G2X6N1"/>
<dbReference type="KEGG" id="vda:VDAG_05813"/>
<dbReference type="EMBL" id="DS572705">
    <property type="protein sequence ID" value="EGY14649.1"/>
    <property type="molecule type" value="Genomic_DNA"/>
</dbReference>
<gene>
    <name evidence="2" type="ORF">VDAG_05813</name>
</gene>
<reference evidence="2 3" key="1">
    <citation type="submission" date="2008-03" db="EMBL/GenBank/DDBJ databases">
        <title>The Genome Sequence of Verticillium dahliae VdLs.17.</title>
        <authorList>
            <consortium name="The Broad Institute Genome Sequencing Platform"/>
            <person name="Ma L.-J.J."/>
            <person name="Klosterman S.J."/>
            <person name="Subbarao K."/>
            <person name="Dobinson K."/>
            <person name="Veronese P."/>
            <person name="Kang S."/>
            <person name="Gold S.E."/>
            <person name="Young S."/>
            <person name="Jaffe D."/>
            <person name="Gnerre S."/>
            <person name="Berlin A."/>
            <person name="Heiman D."/>
            <person name="Hepburn T."/>
            <person name="Sykes S."/>
            <person name="Alvarado L."/>
            <person name="Kodira C.D."/>
            <person name="Lander E."/>
            <person name="Galagan J."/>
            <person name="Nusbaum C."/>
            <person name="Birren B."/>
        </authorList>
    </citation>
    <scope>NUCLEOTIDE SEQUENCE [LARGE SCALE GENOMIC DNA]</scope>
    <source>
        <strain evidence="3">VdLs.17 / ATCC MYA-4575 / FGSC 10137</strain>
    </source>
</reference>
<dbReference type="GeneID" id="20707276"/>
<evidence type="ECO:0000313" key="2">
    <source>
        <dbReference type="EMBL" id="EGY14649.1"/>
    </source>
</evidence>
<dbReference type="RefSeq" id="XP_009653505.1">
    <property type="nucleotide sequence ID" value="XM_009655210.1"/>
</dbReference>
<protein>
    <submittedName>
        <fullName evidence="2">Uncharacterized protein</fullName>
    </submittedName>
</protein>